<protein>
    <submittedName>
        <fullName evidence="1">Uncharacterized protein</fullName>
    </submittedName>
</protein>
<dbReference type="SUPFAM" id="SSF51197">
    <property type="entry name" value="Clavaminate synthase-like"/>
    <property type="match status" value="1"/>
</dbReference>
<name>A0A9P6JHF0_9FUNG</name>
<dbReference type="AlphaFoldDB" id="A0A9P6JHF0"/>
<sequence>MPSPEDCPDFNKIMEIGAPFIHVKCIDILNTQGDVEEIVNDILKSGEPVVLRGIEKHVEWNEKLLDTRFLREHYGQGKIPCRDLASHKDVEMTMDKFLDEKQTRKRKALYAKDLPFPLEWRVKLMDNIIPWSLRWMGGNDLNAHAIWFMVSNQNSKELSQLWQTINSNLTLENHLASVQELSKANFP</sequence>
<proteinExistence type="predicted"/>
<accession>A0A9P6JHF0</accession>
<feature type="non-terminal residue" evidence="1">
    <location>
        <position position="187"/>
    </location>
</feature>
<dbReference type="Proteomes" id="UP000749646">
    <property type="component" value="Unassembled WGS sequence"/>
</dbReference>
<evidence type="ECO:0000313" key="1">
    <source>
        <dbReference type="EMBL" id="KAF9977633.1"/>
    </source>
</evidence>
<gene>
    <name evidence="1" type="ORF">BGZ65_007318</name>
</gene>
<dbReference type="EMBL" id="JAAAHW010004175">
    <property type="protein sequence ID" value="KAF9977633.1"/>
    <property type="molecule type" value="Genomic_DNA"/>
</dbReference>
<dbReference type="Gene3D" id="2.60.120.650">
    <property type="entry name" value="Cupin"/>
    <property type="match status" value="1"/>
</dbReference>
<organism evidence="1 2">
    <name type="scientific">Modicella reniformis</name>
    <dbReference type="NCBI Taxonomy" id="1440133"/>
    <lineage>
        <taxon>Eukaryota</taxon>
        <taxon>Fungi</taxon>
        <taxon>Fungi incertae sedis</taxon>
        <taxon>Mucoromycota</taxon>
        <taxon>Mortierellomycotina</taxon>
        <taxon>Mortierellomycetes</taxon>
        <taxon>Mortierellales</taxon>
        <taxon>Mortierellaceae</taxon>
        <taxon>Modicella</taxon>
    </lineage>
</organism>
<reference evidence="1" key="1">
    <citation type="journal article" date="2020" name="Fungal Divers.">
        <title>Resolving the Mortierellaceae phylogeny through synthesis of multi-gene phylogenetics and phylogenomics.</title>
        <authorList>
            <person name="Vandepol N."/>
            <person name="Liber J."/>
            <person name="Desiro A."/>
            <person name="Na H."/>
            <person name="Kennedy M."/>
            <person name="Barry K."/>
            <person name="Grigoriev I.V."/>
            <person name="Miller A.N."/>
            <person name="O'Donnell K."/>
            <person name="Stajich J.E."/>
            <person name="Bonito G."/>
        </authorList>
    </citation>
    <scope>NUCLEOTIDE SEQUENCE</scope>
    <source>
        <strain evidence="1">MES-2147</strain>
    </source>
</reference>
<evidence type="ECO:0000313" key="2">
    <source>
        <dbReference type="Proteomes" id="UP000749646"/>
    </source>
</evidence>
<keyword evidence="2" id="KW-1185">Reference proteome</keyword>
<comment type="caution">
    <text evidence="1">The sequence shown here is derived from an EMBL/GenBank/DDBJ whole genome shotgun (WGS) entry which is preliminary data.</text>
</comment>